<dbReference type="Gene3D" id="2.60.40.10">
    <property type="entry name" value="Immunoglobulins"/>
    <property type="match status" value="1"/>
</dbReference>
<keyword evidence="2" id="KW-0326">Glycosidase</keyword>
<keyword evidence="1" id="KW-0378">Hydrolase</keyword>
<feature type="domain" description="Glycosyl hydrolase family 13 catalytic" evidence="3">
    <location>
        <begin position="147"/>
        <end position="513"/>
    </location>
</feature>
<dbReference type="GO" id="GO:0005975">
    <property type="term" value="P:carbohydrate metabolic process"/>
    <property type="evidence" value="ECO:0007669"/>
    <property type="project" value="InterPro"/>
</dbReference>
<dbReference type="Gene3D" id="3.90.400.10">
    <property type="entry name" value="Oligo-1,6-glucosidase, Domain 2"/>
    <property type="match status" value="1"/>
</dbReference>
<dbReference type="SUPFAM" id="SSF51445">
    <property type="entry name" value="(Trans)glycosidases"/>
    <property type="match status" value="1"/>
</dbReference>
<dbReference type="SUPFAM" id="SSF81296">
    <property type="entry name" value="E set domains"/>
    <property type="match status" value="1"/>
</dbReference>
<dbReference type="AlphaFoldDB" id="A0A0R2JPR2"/>
<dbReference type="GO" id="GO:0004553">
    <property type="term" value="F:hydrolase activity, hydrolyzing O-glycosyl compounds"/>
    <property type="evidence" value="ECO:0007669"/>
    <property type="project" value="InterPro"/>
</dbReference>
<dbReference type="InterPro" id="IPR045857">
    <property type="entry name" value="O16G_dom_2"/>
</dbReference>
<dbReference type="InterPro" id="IPR006047">
    <property type="entry name" value="GH13_cat_dom"/>
</dbReference>
<dbReference type="PATRIC" id="fig|89059.3.peg.658"/>
<dbReference type="Pfam" id="PF02903">
    <property type="entry name" value="Alpha-amylase_N"/>
    <property type="match status" value="1"/>
</dbReference>
<dbReference type="InterPro" id="IPR004185">
    <property type="entry name" value="Glyco_hydro_13_lg-like_dom"/>
</dbReference>
<name>A0A0R2JPR2_9LACO</name>
<dbReference type="STRING" id="89059.LAC1533_0485"/>
<evidence type="ECO:0000259" key="3">
    <source>
        <dbReference type="SMART" id="SM00642"/>
    </source>
</evidence>
<dbReference type="Gene3D" id="3.20.20.80">
    <property type="entry name" value="Glycosidases"/>
    <property type="match status" value="1"/>
</dbReference>
<dbReference type="CDD" id="cd02857">
    <property type="entry name" value="E_set_CDase_PDE_N"/>
    <property type="match status" value="1"/>
</dbReference>
<accession>A0A0R2JPR2</accession>
<organism evidence="4 5">
    <name type="scientific">Ligilactobacillus acidipiscis</name>
    <dbReference type="NCBI Taxonomy" id="89059"/>
    <lineage>
        <taxon>Bacteria</taxon>
        <taxon>Bacillati</taxon>
        <taxon>Bacillota</taxon>
        <taxon>Bacilli</taxon>
        <taxon>Lactobacillales</taxon>
        <taxon>Lactobacillaceae</taxon>
        <taxon>Ligilactobacillus</taxon>
    </lineage>
</organism>
<evidence type="ECO:0000313" key="5">
    <source>
        <dbReference type="Proteomes" id="UP000051491"/>
    </source>
</evidence>
<evidence type="ECO:0000256" key="2">
    <source>
        <dbReference type="ARBA" id="ARBA00023295"/>
    </source>
</evidence>
<dbReference type="Proteomes" id="UP000051491">
    <property type="component" value="Unassembled WGS sequence"/>
</dbReference>
<evidence type="ECO:0000313" key="4">
    <source>
        <dbReference type="EMBL" id="KRN77894.1"/>
    </source>
</evidence>
<dbReference type="SMART" id="SM00642">
    <property type="entry name" value="Aamy"/>
    <property type="match status" value="1"/>
</dbReference>
<dbReference type="InterPro" id="IPR017853">
    <property type="entry name" value="GH"/>
</dbReference>
<dbReference type="PANTHER" id="PTHR10357">
    <property type="entry name" value="ALPHA-AMYLASE FAMILY MEMBER"/>
    <property type="match status" value="1"/>
</dbReference>
<sequence>MIKMEKAAIFHDAQGAMVFETGVNAITLRFRSKHEDVAKAELLYGDMYDGPGSKDEWHPTVAKMKLILRSSSIDFWGVTVQLPKTRRLKYAFHLIASSGEEYLYDSHKIELYTADSLTHTAPFIVPYSYPNEAFKQPAWIQNTLWYHILIDRFANGDPHSDPEDVVEWRTKEPSSTNFFGGDLQGIKDHLDHFSALGVNGLILSPIFAAFSNHKYDVVDPYNVDPYFGRKEDFKGLIEETHQRGMHVILEMVLDHLMDFSLQWQDVKQKGENSDFFKWFIIDSLPIEYTPTDDPNFSTDISYRVKGNDPHQPKLNLHNAEVRHYLFDLIKYWITTFDIDGFKIMDPQEMDQSFLNALMQFVQKIKSGFCLMSETNSQTPALINNSILNAAVDQDMVHILKDYFIQKKINVAEMITALNDDMMKYKAASQKSLLLQLDGPYSARLISLCEEDGQLARLLLAFIYLLPMSPSLYYGTEFGLKGRKVPANRECMPWKASEQDQTMYRFIKLLGEFRSENNLILNEGSFNWVQFSNKNDYLSFTRSSNGKRIFALFNVGYGSIKFVFPPKSRLILSQNLLEEQNRIRHNGFVIVEA</sequence>
<reference evidence="4 5" key="1">
    <citation type="journal article" date="2015" name="Genome Announc.">
        <title>Expanding the biotechnology potential of lactobacilli through comparative genomics of 213 strains and associated genera.</title>
        <authorList>
            <person name="Sun Z."/>
            <person name="Harris H.M."/>
            <person name="McCann A."/>
            <person name="Guo C."/>
            <person name="Argimon S."/>
            <person name="Zhang W."/>
            <person name="Yang X."/>
            <person name="Jeffery I.B."/>
            <person name="Cooney J.C."/>
            <person name="Kagawa T.F."/>
            <person name="Liu W."/>
            <person name="Song Y."/>
            <person name="Salvetti E."/>
            <person name="Wrobel A."/>
            <person name="Rasinkangas P."/>
            <person name="Parkhill J."/>
            <person name="Rea M.C."/>
            <person name="O'Sullivan O."/>
            <person name="Ritari J."/>
            <person name="Douillard F.P."/>
            <person name="Paul Ross R."/>
            <person name="Yang R."/>
            <person name="Briner A.E."/>
            <person name="Felis G.E."/>
            <person name="de Vos W.M."/>
            <person name="Barrangou R."/>
            <person name="Klaenhammer T.R."/>
            <person name="Caufield P.W."/>
            <person name="Cui Y."/>
            <person name="Zhang H."/>
            <person name="O'Toole P.W."/>
        </authorList>
    </citation>
    <scope>NUCLEOTIDE SEQUENCE [LARGE SCALE GENOMIC DNA]</scope>
    <source>
        <strain evidence="4 5">DSM 15353</strain>
    </source>
</reference>
<gene>
    <name evidence="4" type="ORF">IV43_GL000636</name>
</gene>
<proteinExistence type="predicted"/>
<comment type="caution">
    <text evidence="4">The sequence shown here is derived from an EMBL/GenBank/DDBJ whole genome shotgun (WGS) entry which is preliminary data.</text>
</comment>
<dbReference type="EMBL" id="JQBK01000165">
    <property type="protein sequence ID" value="KRN77894.1"/>
    <property type="molecule type" value="Genomic_DNA"/>
</dbReference>
<dbReference type="InterPro" id="IPR014756">
    <property type="entry name" value="Ig_E-set"/>
</dbReference>
<dbReference type="Pfam" id="PF00128">
    <property type="entry name" value="Alpha-amylase"/>
    <property type="match status" value="1"/>
</dbReference>
<protein>
    <submittedName>
        <fullName evidence="4">Neopullulanase cyclomaltodextrinase maltogenic alpha-amylase</fullName>
    </submittedName>
</protein>
<evidence type="ECO:0000256" key="1">
    <source>
        <dbReference type="ARBA" id="ARBA00022801"/>
    </source>
</evidence>
<dbReference type="InterPro" id="IPR013783">
    <property type="entry name" value="Ig-like_fold"/>
</dbReference>
<dbReference type="PANTHER" id="PTHR10357:SF210">
    <property type="entry name" value="MALTODEXTRIN GLUCOSIDASE"/>
    <property type="match status" value="1"/>
</dbReference>